<dbReference type="FunFam" id="3.30.40.10:FF:000007">
    <property type="entry name" value="Bromodomain containing 1, isoform CRA_b"/>
    <property type="match status" value="1"/>
</dbReference>
<dbReference type="GO" id="GO:0006357">
    <property type="term" value="P:regulation of transcription by RNA polymerase II"/>
    <property type="evidence" value="ECO:0007669"/>
    <property type="project" value="TreeGrafter"/>
</dbReference>
<evidence type="ECO:0000256" key="1">
    <source>
        <dbReference type="ARBA" id="ARBA00004123"/>
    </source>
</evidence>
<keyword evidence="2" id="KW-0479">Metal-binding</keyword>
<dbReference type="InterPro" id="IPR011011">
    <property type="entry name" value="Znf_FYVE_PHD"/>
</dbReference>
<dbReference type="Pfam" id="PF10513">
    <property type="entry name" value="EPL1"/>
    <property type="match status" value="1"/>
</dbReference>
<dbReference type="Pfam" id="PF13831">
    <property type="entry name" value="PHD_2"/>
    <property type="match status" value="1"/>
</dbReference>
<feature type="domain" description="PHD-type" evidence="12">
    <location>
        <begin position="275"/>
        <end position="325"/>
    </location>
</feature>
<evidence type="ECO:0000256" key="9">
    <source>
        <dbReference type="PROSITE-ProRule" id="PRU00042"/>
    </source>
</evidence>
<dbReference type="RefSeq" id="XP_027198351.1">
    <property type="nucleotide sequence ID" value="XM_027342550.1"/>
</dbReference>
<keyword evidence="4 9" id="KW-0863">Zinc-finger</keyword>
<dbReference type="InterPro" id="IPR034732">
    <property type="entry name" value="EPHD"/>
</dbReference>
<dbReference type="FunFam" id="3.30.40.10:FF:000008">
    <property type="entry name" value="Bromodomain containing 1, isoform CRA_a"/>
    <property type="match status" value="1"/>
</dbReference>
<keyword evidence="6 8" id="KW-0103">Bromodomain</keyword>
<feature type="domain" description="Bromo" evidence="11">
    <location>
        <begin position="639"/>
        <end position="709"/>
    </location>
</feature>
<evidence type="ECO:0000256" key="10">
    <source>
        <dbReference type="SAM" id="MobiDB-lite"/>
    </source>
</evidence>
<evidence type="ECO:0000259" key="13">
    <source>
        <dbReference type="PROSITE" id="PS50157"/>
    </source>
</evidence>
<dbReference type="SUPFAM" id="SSF57903">
    <property type="entry name" value="FYVE/PHD zinc finger"/>
    <property type="match status" value="1"/>
</dbReference>
<dbReference type="PANTHER" id="PTHR13793:SF107">
    <property type="entry name" value="BROMODOMAIN-CONTAINING PROTEIN HOMOLOG"/>
    <property type="match status" value="1"/>
</dbReference>
<dbReference type="OMA" id="THTFVHI"/>
<feature type="compositionally biased region" description="Acidic residues" evidence="10">
    <location>
        <begin position="745"/>
        <end position="760"/>
    </location>
</feature>
<dbReference type="Pfam" id="PF13832">
    <property type="entry name" value="zf-HC5HC2H_2"/>
    <property type="match status" value="1"/>
</dbReference>
<dbReference type="Proteomes" id="UP000515146">
    <property type="component" value="Unplaced"/>
</dbReference>
<dbReference type="InterPro" id="IPR001487">
    <property type="entry name" value="Bromodomain"/>
</dbReference>
<dbReference type="OrthoDB" id="20839at2759"/>
<dbReference type="KEGG" id="dpte:113792642"/>
<protein>
    <submittedName>
        <fullName evidence="16">Peregrin-like</fullName>
    </submittedName>
</protein>
<comment type="subcellular location">
    <subcellularLocation>
        <location evidence="1">Nucleus</location>
    </subcellularLocation>
</comment>
<keyword evidence="7" id="KW-0539">Nucleus</keyword>
<dbReference type="SMART" id="SM00249">
    <property type="entry name" value="PHD"/>
    <property type="match status" value="2"/>
</dbReference>
<evidence type="ECO:0000313" key="16">
    <source>
        <dbReference type="RefSeq" id="XP_027198351.1"/>
    </source>
</evidence>
<feature type="domain" description="C2H2-type" evidence="13">
    <location>
        <begin position="20"/>
        <end position="51"/>
    </location>
</feature>
<evidence type="ECO:0000259" key="12">
    <source>
        <dbReference type="PROSITE" id="PS50016"/>
    </source>
</evidence>
<feature type="region of interest" description="Disordered" evidence="10">
    <location>
        <begin position="472"/>
        <end position="497"/>
    </location>
</feature>
<feature type="region of interest" description="Disordered" evidence="10">
    <location>
        <begin position="744"/>
        <end position="772"/>
    </location>
</feature>
<dbReference type="PROSITE" id="PS50014">
    <property type="entry name" value="BROMODOMAIN_2"/>
    <property type="match status" value="1"/>
</dbReference>
<evidence type="ECO:0000256" key="4">
    <source>
        <dbReference type="ARBA" id="ARBA00022771"/>
    </source>
</evidence>
<dbReference type="Gene3D" id="1.20.920.10">
    <property type="entry name" value="Bromodomain-like"/>
    <property type="match status" value="1"/>
</dbReference>
<dbReference type="InterPro" id="IPR050701">
    <property type="entry name" value="Histone_Mod_Regulator"/>
</dbReference>
<evidence type="ECO:0000256" key="2">
    <source>
        <dbReference type="ARBA" id="ARBA00022723"/>
    </source>
</evidence>
<dbReference type="GO" id="GO:0005634">
    <property type="term" value="C:nucleus"/>
    <property type="evidence" value="ECO:0007669"/>
    <property type="project" value="UniProtKB-SubCell"/>
</dbReference>
<dbReference type="PROSITE" id="PS00028">
    <property type="entry name" value="ZINC_FINGER_C2H2_1"/>
    <property type="match status" value="1"/>
</dbReference>
<dbReference type="InterPro" id="IPR001965">
    <property type="entry name" value="Znf_PHD"/>
</dbReference>
<evidence type="ECO:0000259" key="14">
    <source>
        <dbReference type="PROSITE" id="PS51805"/>
    </source>
</evidence>
<dbReference type="InterPro" id="IPR013087">
    <property type="entry name" value="Znf_C2H2_type"/>
</dbReference>
<proteinExistence type="predicted"/>
<dbReference type="Pfam" id="PF00439">
    <property type="entry name" value="Bromodomain"/>
    <property type="match status" value="1"/>
</dbReference>
<accession>A0A6P6XZS3</accession>
<dbReference type="InterPro" id="IPR019787">
    <property type="entry name" value="Znf_PHD-finger"/>
</dbReference>
<feature type="compositionally biased region" description="Basic and acidic residues" evidence="10">
    <location>
        <begin position="762"/>
        <end position="772"/>
    </location>
</feature>
<dbReference type="PANTHER" id="PTHR13793">
    <property type="entry name" value="PHD FINGER PROTEINS"/>
    <property type="match status" value="1"/>
</dbReference>
<dbReference type="CDD" id="cd15572">
    <property type="entry name" value="PHD_BRPF"/>
    <property type="match status" value="1"/>
</dbReference>
<dbReference type="GO" id="GO:0008270">
    <property type="term" value="F:zinc ion binding"/>
    <property type="evidence" value="ECO:0007669"/>
    <property type="project" value="UniProtKB-KW"/>
</dbReference>
<keyword evidence="15" id="KW-1185">Reference proteome</keyword>
<dbReference type="PROSITE" id="PS50016">
    <property type="entry name" value="ZF_PHD_2"/>
    <property type="match status" value="1"/>
</dbReference>
<keyword evidence="5" id="KW-0862">Zinc</keyword>
<dbReference type="CDD" id="cd15670">
    <property type="entry name" value="ePHD_BRPF"/>
    <property type="match status" value="1"/>
</dbReference>
<reference evidence="16" key="1">
    <citation type="submission" date="2025-08" db="UniProtKB">
        <authorList>
            <consortium name="RefSeq"/>
        </authorList>
    </citation>
    <scope>IDENTIFICATION</scope>
    <source>
        <strain evidence="16">Airmid</strain>
    </source>
</reference>
<evidence type="ECO:0000256" key="6">
    <source>
        <dbReference type="ARBA" id="ARBA00023117"/>
    </source>
</evidence>
<evidence type="ECO:0000313" key="15">
    <source>
        <dbReference type="Proteomes" id="UP000515146"/>
    </source>
</evidence>
<keyword evidence="3" id="KW-0677">Repeat</keyword>
<gene>
    <name evidence="16" type="primary">LOC113792642</name>
</gene>
<evidence type="ECO:0000256" key="5">
    <source>
        <dbReference type="ARBA" id="ARBA00022833"/>
    </source>
</evidence>
<evidence type="ECO:0000259" key="11">
    <source>
        <dbReference type="PROSITE" id="PS50014"/>
    </source>
</evidence>
<dbReference type="PRINTS" id="PR00503">
    <property type="entry name" value="BROMODOMAIN"/>
</dbReference>
<dbReference type="InParanoid" id="A0A6P6XZS3"/>
<sequence>MPTTNISLYLESIRSSKAPYYCPFQNCGKSFRKIDAIKMHLNNIDHAEISPTSKTTTTTTFSSTGRRITPTTVAVMNLNDKRSTSKNSNSNNDDEKKIRMIQFKYKCQLITIPADIEMNMRIVSAPIAKISENLENSGQDEKKFVKNRKWKNKSLCKSTTTPTTTMITTNVKLPEPSYRLLNSSENDYKEPPDSLAAYYRFLDDSIEEEDQMKVEYDMDEEDAIWLEMINKKRREDRLLDVNVETFELIMDRFEKESFFQSQNFGADISSAIDEDAVCSICFDGECHNSNAILFCDMCNIAVHQECYGVPYIPEGLWLCRRCLRSPSTAVDCVLCPNKGGAFKHTDDNRWAHVLCALWIPEVGFANNVFLEPVDSINAIPPARWKLFCSICHKKNVGACIQCYKSNCYVAFHVTCAVQAGLYMKIIPVNEITRQGNSIITIKKFAYCLNHAPITKNGGSNGGLYLSGDEDSRSETTINSNSKKNKSKNNNRKLMTDKRTSTSVISIPTIPTERLSKISELVSFPRRNEFMQRLYAYWKLKRQSRNGMSLLRRLQYTNSTMRIDDMIKEKSSKRDYLKMKNQYKKLLQLRRDLERSRLLLELVRKRERIKWKIIRETRSYFTYKLIPYKMFLLHLLDKIVEKDVNQFFVEPVNVEDVPDYCDYIKNPMDLGTMRTKIEQNQYEDFQNFIEDLNLIINNCTFYNEKDTIWHKAALKLKIHIDNIIDDNRKYLLNYDTKTGLHSMSLIDDDNNDQQNDEEIDPDVTLKDETSSLS</sequence>
<name>A0A6P6XZS3_DERPT</name>
<dbReference type="PROSITE" id="PS50157">
    <property type="entry name" value="ZINC_FINGER_C2H2_2"/>
    <property type="match status" value="1"/>
</dbReference>
<dbReference type="AlphaFoldDB" id="A0A6P6XZS3"/>
<dbReference type="InterPro" id="IPR019786">
    <property type="entry name" value="Zinc_finger_PHD-type_CS"/>
</dbReference>
<dbReference type="Gene3D" id="3.30.40.10">
    <property type="entry name" value="Zinc/RING finger domain, C3HC4 (zinc finger)"/>
    <property type="match status" value="2"/>
</dbReference>
<evidence type="ECO:0000256" key="8">
    <source>
        <dbReference type="PROSITE-ProRule" id="PRU00035"/>
    </source>
</evidence>
<dbReference type="PROSITE" id="PS51805">
    <property type="entry name" value="EPHD"/>
    <property type="match status" value="1"/>
</dbReference>
<evidence type="ECO:0000256" key="3">
    <source>
        <dbReference type="ARBA" id="ARBA00022737"/>
    </source>
</evidence>
<organism evidence="15 16">
    <name type="scientific">Dermatophagoides pteronyssinus</name>
    <name type="common">European house dust mite</name>
    <dbReference type="NCBI Taxonomy" id="6956"/>
    <lineage>
        <taxon>Eukaryota</taxon>
        <taxon>Metazoa</taxon>
        <taxon>Ecdysozoa</taxon>
        <taxon>Arthropoda</taxon>
        <taxon>Chelicerata</taxon>
        <taxon>Arachnida</taxon>
        <taxon>Acari</taxon>
        <taxon>Acariformes</taxon>
        <taxon>Sarcoptiformes</taxon>
        <taxon>Astigmata</taxon>
        <taxon>Psoroptidia</taxon>
        <taxon>Analgoidea</taxon>
        <taxon>Pyroglyphidae</taxon>
        <taxon>Dermatophagoidinae</taxon>
        <taxon>Dermatophagoides</taxon>
    </lineage>
</organism>
<evidence type="ECO:0000256" key="7">
    <source>
        <dbReference type="ARBA" id="ARBA00023242"/>
    </source>
</evidence>
<dbReference type="InterPro" id="IPR036427">
    <property type="entry name" value="Bromodomain-like_sf"/>
</dbReference>
<dbReference type="PROSITE" id="PS01359">
    <property type="entry name" value="ZF_PHD_1"/>
    <property type="match status" value="1"/>
</dbReference>
<dbReference type="SUPFAM" id="SSF47370">
    <property type="entry name" value="Bromodomain"/>
    <property type="match status" value="1"/>
</dbReference>
<dbReference type="InterPro" id="IPR013083">
    <property type="entry name" value="Znf_RING/FYVE/PHD"/>
</dbReference>
<dbReference type="SMART" id="SM00297">
    <property type="entry name" value="BROMO"/>
    <property type="match status" value="1"/>
</dbReference>
<dbReference type="InterPro" id="IPR019542">
    <property type="entry name" value="Enhancer_polycomb-like_N"/>
</dbReference>
<feature type="domain" description="PHD-type" evidence="14">
    <location>
        <begin position="329"/>
        <end position="451"/>
    </location>
</feature>